<sequence length="945" mass="101182">MRTFLKKSILVLAIPVLTSCGLVNAELFLPKTLDLGSSEPPVPLLPPPPPPAVLKQDAWGYGGTIFDVAISGSHILAGTSRGISIYDVSSPYSPSEVNLLKSYKVNKVSQVGTQLFVSYNNGILELYDITTASSPTLQSSLTLTNPYRAATQGTIAYIPDGASGLRVVDFSDPDNMQLVTTVDTNGTAVSAQIDGGFLYLADKGQGIKIFNLATPTAPTLLGSFVTGGDAMDIKVKGNYAYVAVQWNSLDIIDISNKAAPALSLSYMDYFNYNSGYQQLEIRGDTLMAMDYYNGLISFDIFNPINPVVTGGASTFATLWWGLPYGFISNSTHLFVASETYGLGAIDISSPEAPHIPYTYRVLESWTNSVDAGGTRAFICENNWGRLTVVDISDPSKPLYLGETPQGVSACTREIIYDNNYVYATVGNSGMKVISVSNPASPAVVATIDSGSNARRLMKSGNFVYVVYSSFLYIYNVTTPTAPTLAGSYAYSAEDVFVEGNYAYLAGPDTLRIVNISNPASPTLTGTYNYPTGTRTTYSVVKNGNYVFVGGNENMGVIDVSNPATPTLAYKNSGSYVPENMVILNNKLYTCNYNLGAKVYDITTPTLPTLLEAYHLGGCLGIQARDGNILIADETMGLKILNDASKPYMKINKPNTIMSLSALETSATRTYLSDSSMGLIVLDNSTPEQPTYLARIELNAISAPPTEDGTTLYVSDQFLVKAFDMTDPENPVALSQAARIGTGYLNDIVKIGNILYVRESNSGLNLYDATNPASLTALTSHPVANIRHITHSGSLLLAASQADGLRVISLSTPTNPTVIGTYNSPGTAVHSVVDGNMVYVADSGSGLQIVSIADPNNPVAVGNYNTPGTAQMVAKKGNYVFVSDAGHVEVVDVTNPAAPTLKRTINKSEFGGWNAKGVRVQGDRLYIQLYNGYEVFDISDMDNIHQ</sequence>
<gene>
    <name evidence="1" type="ordered locus">Bd2562</name>
</gene>
<dbReference type="eggNOG" id="COG5276">
    <property type="taxonomic scope" value="Bacteria"/>
</dbReference>
<dbReference type="PROSITE" id="PS51257">
    <property type="entry name" value="PROKAR_LIPOPROTEIN"/>
    <property type="match status" value="1"/>
</dbReference>
<dbReference type="AlphaFoldDB" id="Q6MK51"/>
<dbReference type="EMBL" id="BX842653">
    <property type="protein sequence ID" value="CAE80358.1"/>
    <property type="molecule type" value="Genomic_DNA"/>
</dbReference>
<evidence type="ECO:0000313" key="2">
    <source>
        <dbReference type="Proteomes" id="UP000008080"/>
    </source>
</evidence>
<evidence type="ECO:0008006" key="3">
    <source>
        <dbReference type="Google" id="ProtNLM"/>
    </source>
</evidence>
<dbReference type="HOGENOM" id="CLU_310955_0_0_7"/>
<evidence type="ECO:0000313" key="1">
    <source>
        <dbReference type="EMBL" id="CAE80358.1"/>
    </source>
</evidence>
<dbReference type="STRING" id="264462.Bd2562"/>
<keyword evidence="2" id="KW-1185">Reference proteome</keyword>
<dbReference type="SUPFAM" id="SSF51004">
    <property type="entry name" value="C-terminal (heme d1) domain of cytochrome cd1-nitrite reductase"/>
    <property type="match status" value="1"/>
</dbReference>
<organism evidence="1 2">
    <name type="scientific">Bdellovibrio bacteriovorus (strain ATCC 15356 / DSM 50701 / NCIMB 9529 / HD100)</name>
    <dbReference type="NCBI Taxonomy" id="264462"/>
    <lineage>
        <taxon>Bacteria</taxon>
        <taxon>Pseudomonadati</taxon>
        <taxon>Bdellovibrionota</taxon>
        <taxon>Bdellovibrionia</taxon>
        <taxon>Bdellovibrionales</taxon>
        <taxon>Pseudobdellovibrionaceae</taxon>
        <taxon>Bdellovibrio</taxon>
    </lineage>
</organism>
<dbReference type="RefSeq" id="WP_011164961.1">
    <property type="nucleotide sequence ID" value="NC_005363.1"/>
</dbReference>
<dbReference type="Pfam" id="PF08309">
    <property type="entry name" value="LVIVD"/>
    <property type="match status" value="10"/>
</dbReference>
<dbReference type="KEGG" id="bba:Bd2562"/>
<dbReference type="Gene3D" id="2.130.10.10">
    <property type="entry name" value="YVTN repeat-like/Quinoprotein amine dehydrogenase"/>
    <property type="match status" value="1"/>
</dbReference>
<accession>Q6MK51</accession>
<dbReference type="SUPFAM" id="SSF75011">
    <property type="entry name" value="3-carboxy-cis,cis-mucoante lactonizing enzyme"/>
    <property type="match status" value="1"/>
</dbReference>
<reference evidence="1 2" key="1">
    <citation type="journal article" date="2004" name="Science">
        <title>A predator unmasked: life cycle of Bdellovibrio bacteriovorus from a genomic perspective.</title>
        <authorList>
            <person name="Rendulic S."/>
            <person name="Jagtap P."/>
            <person name="Rosinus A."/>
            <person name="Eppinger M."/>
            <person name="Baar C."/>
            <person name="Lanz C."/>
            <person name="Keller H."/>
            <person name="Lambert C."/>
            <person name="Evans K.J."/>
            <person name="Goesmann A."/>
            <person name="Meyer F."/>
            <person name="Sockett R.E."/>
            <person name="Schuster S.C."/>
        </authorList>
    </citation>
    <scope>NUCLEOTIDE SEQUENCE [LARGE SCALE GENOMIC DNA]</scope>
    <source>
        <strain evidence="2">ATCC 15356 / DSM 50701 / NCIMB 9529 / HD100</strain>
    </source>
</reference>
<dbReference type="GeneID" id="93013463"/>
<protein>
    <recommendedName>
        <fullName evidence="3">LVIVD repeat protein</fullName>
    </recommendedName>
</protein>
<dbReference type="Proteomes" id="UP000008080">
    <property type="component" value="Chromosome"/>
</dbReference>
<dbReference type="InterPro" id="IPR013211">
    <property type="entry name" value="LVIVD"/>
</dbReference>
<dbReference type="InterPro" id="IPR011048">
    <property type="entry name" value="Haem_d1_sf"/>
</dbReference>
<name>Q6MK51_BDEBA</name>
<proteinExistence type="predicted"/>
<dbReference type="InterPro" id="IPR015943">
    <property type="entry name" value="WD40/YVTN_repeat-like_dom_sf"/>
</dbReference>